<dbReference type="AlphaFoldDB" id="A0A0C9Z374"/>
<feature type="region of interest" description="Disordered" evidence="1">
    <location>
        <begin position="60"/>
        <end position="83"/>
    </location>
</feature>
<protein>
    <submittedName>
        <fullName evidence="2">Uncharacterized protein</fullName>
    </submittedName>
</protein>
<organism evidence="2 3">
    <name type="scientific">Pisolithus microcarpus 441</name>
    <dbReference type="NCBI Taxonomy" id="765257"/>
    <lineage>
        <taxon>Eukaryota</taxon>
        <taxon>Fungi</taxon>
        <taxon>Dikarya</taxon>
        <taxon>Basidiomycota</taxon>
        <taxon>Agaricomycotina</taxon>
        <taxon>Agaricomycetes</taxon>
        <taxon>Agaricomycetidae</taxon>
        <taxon>Boletales</taxon>
        <taxon>Sclerodermatineae</taxon>
        <taxon>Pisolithaceae</taxon>
        <taxon>Pisolithus</taxon>
    </lineage>
</organism>
<feature type="compositionally biased region" description="Polar residues" evidence="1">
    <location>
        <begin position="67"/>
        <end position="76"/>
    </location>
</feature>
<gene>
    <name evidence="2" type="ORF">PISMIDRAFT_453624</name>
</gene>
<keyword evidence="3" id="KW-1185">Reference proteome</keyword>
<proteinExistence type="predicted"/>
<reference evidence="3" key="2">
    <citation type="submission" date="2015-01" db="EMBL/GenBank/DDBJ databases">
        <title>Evolutionary Origins and Diversification of the Mycorrhizal Mutualists.</title>
        <authorList>
            <consortium name="DOE Joint Genome Institute"/>
            <consortium name="Mycorrhizal Genomics Consortium"/>
            <person name="Kohler A."/>
            <person name="Kuo A."/>
            <person name="Nagy L.G."/>
            <person name="Floudas D."/>
            <person name="Copeland A."/>
            <person name="Barry K.W."/>
            <person name="Cichocki N."/>
            <person name="Veneault-Fourrey C."/>
            <person name="LaButti K."/>
            <person name="Lindquist E.A."/>
            <person name="Lipzen A."/>
            <person name="Lundell T."/>
            <person name="Morin E."/>
            <person name="Murat C."/>
            <person name="Riley R."/>
            <person name="Ohm R."/>
            <person name="Sun H."/>
            <person name="Tunlid A."/>
            <person name="Henrissat B."/>
            <person name="Grigoriev I.V."/>
            <person name="Hibbett D.S."/>
            <person name="Martin F."/>
        </authorList>
    </citation>
    <scope>NUCLEOTIDE SEQUENCE [LARGE SCALE GENOMIC DNA]</scope>
    <source>
        <strain evidence="3">441</strain>
    </source>
</reference>
<dbReference type="HOGENOM" id="CLU_2321277_0_0_1"/>
<dbReference type="EMBL" id="KN833725">
    <property type="protein sequence ID" value="KIK23471.1"/>
    <property type="molecule type" value="Genomic_DNA"/>
</dbReference>
<feature type="region of interest" description="Disordered" evidence="1">
    <location>
        <begin position="1"/>
        <end position="23"/>
    </location>
</feature>
<sequence>MHCTRSRSCMAPTSLGGSASNVEPDLKGDLLKQRVDQIELHEIIGRARRADLSYHVYEPIGKDRSTNGHSNTTTRISGDRVPQRAHTYQRVCIRVSPFS</sequence>
<reference evidence="2 3" key="1">
    <citation type="submission" date="2014-04" db="EMBL/GenBank/DDBJ databases">
        <authorList>
            <consortium name="DOE Joint Genome Institute"/>
            <person name="Kuo A."/>
            <person name="Kohler A."/>
            <person name="Costa M.D."/>
            <person name="Nagy L.G."/>
            <person name="Floudas D."/>
            <person name="Copeland A."/>
            <person name="Barry K.W."/>
            <person name="Cichocki N."/>
            <person name="Veneault-Fourrey C."/>
            <person name="LaButti K."/>
            <person name="Lindquist E.A."/>
            <person name="Lipzen A."/>
            <person name="Lundell T."/>
            <person name="Morin E."/>
            <person name="Murat C."/>
            <person name="Sun H."/>
            <person name="Tunlid A."/>
            <person name="Henrissat B."/>
            <person name="Grigoriev I.V."/>
            <person name="Hibbett D.S."/>
            <person name="Martin F."/>
            <person name="Nordberg H.P."/>
            <person name="Cantor M.N."/>
            <person name="Hua S.X."/>
        </authorList>
    </citation>
    <scope>NUCLEOTIDE SEQUENCE [LARGE SCALE GENOMIC DNA]</scope>
    <source>
        <strain evidence="2 3">441</strain>
    </source>
</reference>
<evidence type="ECO:0000313" key="2">
    <source>
        <dbReference type="EMBL" id="KIK23471.1"/>
    </source>
</evidence>
<name>A0A0C9Z374_9AGAM</name>
<dbReference type="Proteomes" id="UP000054018">
    <property type="component" value="Unassembled WGS sequence"/>
</dbReference>
<evidence type="ECO:0000256" key="1">
    <source>
        <dbReference type="SAM" id="MobiDB-lite"/>
    </source>
</evidence>
<evidence type="ECO:0000313" key="3">
    <source>
        <dbReference type="Proteomes" id="UP000054018"/>
    </source>
</evidence>
<accession>A0A0C9Z374</accession>